<comment type="subcellular location">
    <subcellularLocation>
        <location evidence="1">Cytoplasm</location>
    </subcellularLocation>
</comment>
<name>A0A5J5K9W4_9ACTN</name>
<keyword evidence="5" id="KW-0963">Cytoplasm</keyword>
<proteinExistence type="inferred from homology"/>
<dbReference type="Proteomes" id="UP000327011">
    <property type="component" value="Unassembled WGS sequence"/>
</dbReference>
<dbReference type="InterPro" id="IPR000682">
    <property type="entry name" value="PCMT"/>
</dbReference>
<evidence type="ECO:0000256" key="4">
    <source>
        <dbReference type="ARBA" id="ARBA00013346"/>
    </source>
</evidence>
<keyword evidence="8" id="KW-0949">S-adenosyl-L-methionine</keyword>
<dbReference type="RefSeq" id="WP_150930513.1">
    <property type="nucleotide sequence ID" value="NZ_VYTZ01000001.1"/>
</dbReference>
<dbReference type="AlphaFoldDB" id="A0A5J5K9W4"/>
<dbReference type="GO" id="GO:0032259">
    <property type="term" value="P:methylation"/>
    <property type="evidence" value="ECO:0007669"/>
    <property type="project" value="UniProtKB-KW"/>
</dbReference>
<evidence type="ECO:0000256" key="11">
    <source>
        <dbReference type="ARBA" id="ARBA00031350"/>
    </source>
</evidence>
<dbReference type="CDD" id="cd02440">
    <property type="entry name" value="AdoMet_MTases"/>
    <property type="match status" value="1"/>
</dbReference>
<evidence type="ECO:0000256" key="2">
    <source>
        <dbReference type="ARBA" id="ARBA00005369"/>
    </source>
</evidence>
<dbReference type="Pfam" id="PF01135">
    <property type="entry name" value="PCMT"/>
    <property type="match status" value="1"/>
</dbReference>
<organism evidence="12 13">
    <name type="scientific">Microbispora cellulosiformans</name>
    <dbReference type="NCBI Taxonomy" id="2614688"/>
    <lineage>
        <taxon>Bacteria</taxon>
        <taxon>Bacillati</taxon>
        <taxon>Actinomycetota</taxon>
        <taxon>Actinomycetes</taxon>
        <taxon>Streptosporangiales</taxon>
        <taxon>Streptosporangiaceae</taxon>
        <taxon>Microbispora</taxon>
    </lineage>
</organism>
<evidence type="ECO:0000256" key="3">
    <source>
        <dbReference type="ARBA" id="ARBA00011890"/>
    </source>
</evidence>
<evidence type="ECO:0000256" key="9">
    <source>
        <dbReference type="ARBA" id="ARBA00030757"/>
    </source>
</evidence>
<reference evidence="12 13" key="1">
    <citation type="submission" date="2019-09" db="EMBL/GenBank/DDBJ databases">
        <title>Screening of Novel Bioactive Compounds from Soil-Associated.</title>
        <authorList>
            <person name="Gong X."/>
        </authorList>
    </citation>
    <scope>NUCLEOTIDE SEQUENCE [LARGE SCALE GENOMIC DNA]</scope>
    <source>
        <strain evidence="12 13">Gxj-6</strain>
    </source>
</reference>
<comment type="caution">
    <text evidence="12">The sequence shown here is derived from an EMBL/GenBank/DDBJ whole genome shotgun (WGS) entry which is preliminary data.</text>
</comment>
<dbReference type="GO" id="GO:0004719">
    <property type="term" value="F:protein-L-isoaspartate (D-aspartate) O-methyltransferase activity"/>
    <property type="evidence" value="ECO:0007669"/>
    <property type="project" value="UniProtKB-EC"/>
</dbReference>
<evidence type="ECO:0000313" key="12">
    <source>
        <dbReference type="EMBL" id="KAA9381646.1"/>
    </source>
</evidence>
<gene>
    <name evidence="12" type="ORF">F5972_02135</name>
</gene>
<comment type="similarity">
    <text evidence="2">Belongs to the methyltransferase superfamily. L-isoaspartyl/D-aspartyl protein methyltransferase family.</text>
</comment>
<evidence type="ECO:0000256" key="6">
    <source>
        <dbReference type="ARBA" id="ARBA00022603"/>
    </source>
</evidence>
<dbReference type="InterPro" id="IPR029063">
    <property type="entry name" value="SAM-dependent_MTases_sf"/>
</dbReference>
<evidence type="ECO:0000256" key="1">
    <source>
        <dbReference type="ARBA" id="ARBA00004496"/>
    </source>
</evidence>
<dbReference type="PANTHER" id="PTHR11579">
    <property type="entry name" value="PROTEIN-L-ISOASPARTATE O-METHYLTRANSFERASE"/>
    <property type="match status" value="1"/>
</dbReference>
<dbReference type="SUPFAM" id="SSF53335">
    <property type="entry name" value="S-adenosyl-L-methionine-dependent methyltransferases"/>
    <property type="match status" value="1"/>
</dbReference>
<evidence type="ECO:0000256" key="7">
    <source>
        <dbReference type="ARBA" id="ARBA00022679"/>
    </source>
</evidence>
<protein>
    <recommendedName>
        <fullName evidence="4">Protein-L-isoaspartate O-methyltransferase</fullName>
        <ecNumber evidence="3">2.1.1.77</ecNumber>
    </recommendedName>
    <alternativeName>
        <fullName evidence="11">L-isoaspartyl protein carboxyl methyltransferase</fullName>
    </alternativeName>
    <alternativeName>
        <fullName evidence="9">Protein L-isoaspartyl methyltransferase</fullName>
    </alternativeName>
    <alternativeName>
        <fullName evidence="10">Protein-beta-aspartate methyltransferase</fullName>
    </alternativeName>
</protein>
<evidence type="ECO:0000313" key="13">
    <source>
        <dbReference type="Proteomes" id="UP000327011"/>
    </source>
</evidence>
<dbReference type="EC" id="2.1.1.77" evidence="3"/>
<keyword evidence="13" id="KW-1185">Reference proteome</keyword>
<evidence type="ECO:0000256" key="10">
    <source>
        <dbReference type="ARBA" id="ARBA00031323"/>
    </source>
</evidence>
<dbReference type="GO" id="GO:0005737">
    <property type="term" value="C:cytoplasm"/>
    <property type="evidence" value="ECO:0007669"/>
    <property type="project" value="UniProtKB-SubCell"/>
</dbReference>
<dbReference type="Gene3D" id="3.40.50.150">
    <property type="entry name" value="Vaccinia Virus protein VP39"/>
    <property type="match status" value="1"/>
</dbReference>
<keyword evidence="6 12" id="KW-0489">Methyltransferase</keyword>
<evidence type="ECO:0000256" key="8">
    <source>
        <dbReference type="ARBA" id="ARBA00022691"/>
    </source>
</evidence>
<keyword evidence="7 12" id="KW-0808">Transferase</keyword>
<dbReference type="PANTHER" id="PTHR11579:SF0">
    <property type="entry name" value="PROTEIN-L-ISOASPARTATE(D-ASPARTATE) O-METHYLTRANSFERASE"/>
    <property type="match status" value="1"/>
</dbReference>
<evidence type="ECO:0000256" key="5">
    <source>
        <dbReference type="ARBA" id="ARBA00022490"/>
    </source>
</evidence>
<dbReference type="EMBL" id="VYTZ01000001">
    <property type="protein sequence ID" value="KAA9381646.1"/>
    <property type="molecule type" value="Genomic_DNA"/>
</dbReference>
<accession>A0A5J5K9W4</accession>
<sequence>MTWEQHAARLAADVTRPASRWREPVATTPRQLFVPRWWEHREGLWTLRDGPADEPQWLKAAFSDVSLVTRVGSSHADHATGEDHPGGLPTSSSTMPGLVVRMYQHADIQDGVDVLDVGVGSGYGAALLTRRLGDRHVTSVDLDAYLTTAATERLDAIGLHPRVVTCDATGPLPGTFDRIAAMVSVRPVPASWLEALRPGGRLVTTIANTMIIIVADRTDDGGAFGRVQWDRAGFMTTRHGEDYPPGLLARFEEIRDQDGEDVGRGRYPMVEVIEAWELRSMLEVTAPGIAHWFEEGDDGRRTAWMVHADGSWARAEGVRDEAPLVHQGGPRRLWDILDRIRHQWLADGSLPLYGAWVTISPDGTIRLERGRWKAVIA</sequence>